<comment type="caution">
    <text evidence="2">The sequence shown here is derived from an EMBL/GenBank/DDBJ whole genome shotgun (WGS) entry which is preliminary data.</text>
</comment>
<keyword evidence="3" id="KW-1185">Reference proteome</keyword>
<dbReference type="EMBL" id="BAAASR010000052">
    <property type="protein sequence ID" value="GAA2519351.1"/>
    <property type="molecule type" value="Genomic_DNA"/>
</dbReference>
<dbReference type="Proteomes" id="UP001499942">
    <property type="component" value="Unassembled WGS sequence"/>
</dbReference>
<name>A0ABP6ANC0_9ACTN</name>
<reference evidence="3" key="1">
    <citation type="journal article" date="2019" name="Int. J. Syst. Evol. Microbiol.">
        <title>The Global Catalogue of Microorganisms (GCM) 10K type strain sequencing project: providing services to taxonomists for standard genome sequencing and annotation.</title>
        <authorList>
            <consortium name="The Broad Institute Genomics Platform"/>
            <consortium name="The Broad Institute Genome Sequencing Center for Infectious Disease"/>
            <person name="Wu L."/>
            <person name="Ma J."/>
        </authorList>
    </citation>
    <scope>NUCLEOTIDE SEQUENCE [LARGE SCALE GENOMIC DNA]</scope>
    <source>
        <strain evidence="3">JCM 5062</strain>
    </source>
</reference>
<feature type="region of interest" description="Disordered" evidence="1">
    <location>
        <begin position="1"/>
        <end position="33"/>
    </location>
</feature>
<evidence type="ECO:0000313" key="2">
    <source>
        <dbReference type="EMBL" id="GAA2519351.1"/>
    </source>
</evidence>
<organism evidence="2 3">
    <name type="scientific">Streptomyces gobitricini</name>
    <dbReference type="NCBI Taxonomy" id="68211"/>
    <lineage>
        <taxon>Bacteria</taxon>
        <taxon>Bacillati</taxon>
        <taxon>Actinomycetota</taxon>
        <taxon>Actinomycetes</taxon>
        <taxon>Kitasatosporales</taxon>
        <taxon>Streptomycetaceae</taxon>
        <taxon>Streptomyces</taxon>
    </lineage>
</organism>
<accession>A0ABP6ANC0</accession>
<gene>
    <name evidence="2" type="ORF">GCM10010393_60740</name>
</gene>
<evidence type="ECO:0000256" key="1">
    <source>
        <dbReference type="SAM" id="MobiDB-lite"/>
    </source>
</evidence>
<sequence>MKSLARDGESDAGGRGPPASPAPGPVDGLGAADGLGELDGLVVMVPNPTARH</sequence>
<evidence type="ECO:0000313" key="3">
    <source>
        <dbReference type="Proteomes" id="UP001499942"/>
    </source>
</evidence>
<protein>
    <submittedName>
        <fullName evidence="2">Uncharacterized protein</fullName>
    </submittedName>
</protein>
<proteinExistence type="predicted"/>